<reference evidence="1" key="1">
    <citation type="submission" date="2021-02" db="EMBL/GenBank/DDBJ databases">
        <authorList>
            <person name="Nowell W R."/>
        </authorList>
    </citation>
    <scope>NUCLEOTIDE SEQUENCE</scope>
</reference>
<evidence type="ECO:0000313" key="1">
    <source>
        <dbReference type="EMBL" id="CAF0853404.1"/>
    </source>
</evidence>
<dbReference type="InterPro" id="IPR008775">
    <property type="entry name" value="Phytyl_CoA_dOase-like"/>
</dbReference>
<accession>A0A813W787</accession>
<proteinExistence type="predicted"/>
<gene>
    <name evidence="1" type="ORF">IZO911_LOCUS9720</name>
</gene>
<dbReference type="Proteomes" id="UP000663860">
    <property type="component" value="Unassembled WGS sequence"/>
</dbReference>
<dbReference type="Gene3D" id="2.60.120.620">
    <property type="entry name" value="q2cbj1_9rhob like domain"/>
    <property type="match status" value="1"/>
</dbReference>
<organism evidence="1 2">
    <name type="scientific">Adineta steineri</name>
    <dbReference type="NCBI Taxonomy" id="433720"/>
    <lineage>
        <taxon>Eukaryota</taxon>
        <taxon>Metazoa</taxon>
        <taxon>Spiralia</taxon>
        <taxon>Gnathifera</taxon>
        <taxon>Rotifera</taxon>
        <taxon>Eurotatoria</taxon>
        <taxon>Bdelloidea</taxon>
        <taxon>Adinetida</taxon>
        <taxon>Adinetidae</taxon>
        <taxon>Adineta</taxon>
    </lineage>
</organism>
<comment type="caution">
    <text evidence="1">The sequence shown here is derived from an EMBL/GenBank/DDBJ whole genome shotgun (WGS) entry which is preliminary data.</text>
</comment>
<sequence length="500" mass="57653">MILQTYKRLLQVNKNFETNITCVGHVKNQSCLYKNLYYINRTFWILTTKKLSIPLPNVRIGAMVGSYVTFNRRRFYTYTDLDEFIRINVNPIVIPHLTVHFEQLWLMNIGHALFDGLYPAYVALIRFSPRHLRPFRILLGTTGINDNHSFSDSVYNRFAGIDTMNLTLLEDMSIGKWFAFEEIIIGSGDMCQRCLQPNLQLPGGIELNGSRLFRDRMYKQHGLRPPITRHNHSAERRHPMIPLNAVFIDNKRFTTRDRIEIGAAIDEVNMYTDTHRNHTKLDWPLIYVSYVSYSQISTENNTRLHFNFAKNIDKMTMHLQLLKNIDIHITGPGTGQMYQTFLSDGSVNINLGGLVQKNSDTTTLEKYTSFMEQHMTAGTPYIRGLYYPINERPKEEAVPAELEPGDATIFVGNLYHAGGANITQDEWRETVGMFMAKGFYRQAENQYLMVPPERCKELQLSPAELRVLGYGISEPGCGFVKYKDPMESIFGIIDEETVRL</sequence>
<dbReference type="Pfam" id="PF05721">
    <property type="entry name" value="PhyH"/>
    <property type="match status" value="1"/>
</dbReference>
<dbReference type="AlphaFoldDB" id="A0A813W787"/>
<protein>
    <submittedName>
        <fullName evidence="1">Uncharacterized protein</fullName>
    </submittedName>
</protein>
<evidence type="ECO:0000313" key="2">
    <source>
        <dbReference type="Proteomes" id="UP000663860"/>
    </source>
</evidence>
<dbReference type="EMBL" id="CAJNOE010000069">
    <property type="protein sequence ID" value="CAF0853404.1"/>
    <property type="molecule type" value="Genomic_DNA"/>
</dbReference>
<dbReference type="SUPFAM" id="SSF51197">
    <property type="entry name" value="Clavaminate synthase-like"/>
    <property type="match status" value="1"/>
</dbReference>
<name>A0A813W787_9BILA</name>